<evidence type="ECO:0000313" key="3">
    <source>
        <dbReference type="Ensembl" id="ENSCHIP00000026725.1"/>
    </source>
</evidence>
<dbReference type="PANTHER" id="PTHR33560:SF1">
    <property type="entry name" value="PROTEIN FAM227A"/>
    <property type="match status" value="1"/>
</dbReference>
<keyword evidence="4" id="KW-1185">Reference proteome</keyword>
<dbReference type="PANTHER" id="PTHR33560">
    <property type="entry name" value="PROTEIN FAM227B"/>
    <property type="match status" value="1"/>
</dbReference>
<feature type="compositionally biased region" description="Low complexity" evidence="2">
    <location>
        <begin position="538"/>
        <end position="554"/>
    </location>
</feature>
<dbReference type="Ensembl" id="ENSCHIT00000034590.1">
    <property type="protein sequence ID" value="ENSCHIP00000026725.1"/>
    <property type="gene ID" value="ENSCHIG00000022945.1"/>
</dbReference>
<feature type="region of interest" description="Disordered" evidence="2">
    <location>
        <begin position="527"/>
        <end position="554"/>
    </location>
</feature>
<dbReference type="Proteomes" id="UP000291000">
    <property type="component" value="Chromosome 5"/>
</dbReference>
<sequence length="554" mass="64636">MAHFRRLHVINFTALPVVPLNEHLGVSLIAQNALKDAARKNLKDNVPLCLVGSIQQVNQMIADADLSPNPLVHSLAIEKYEMEKKALKRERSRGGLADREKSEGKSQYICKGSEFRNVKSFIIKRKTADKNLLAELYQYPSFDDSKPNNLPNGVDFCDLVGNVILAEKNPLSGKSFCSGRELEKFLSSPSVRAIWLDSFWWIFHERYQRLPLLLSKALYTSFCCCFPQSWFNTHEFKSDICNTMSLWISGIYPCPHSYNSWDYSKLDPERFRREELMLQRRRLLKGRDLSFLTARRYSVWKAAQNRRTCCHHSADMNSTNERASSAQKNSVDGPKEHTYQTPVLRRPTKQVKRISAARELESMLPKQSYPACKSPPLTPNLFNIYGKSPLIVYFLLNYSTLQQHGQDLLMVRRERTKTIPYPFHATESTLTYAEVINLTLSNMKKRRENFHQLHWLHLSEWNYFDEYLKELQDNFLREVKNIDQRAKDKKKANHTFIQASTLFEDTPEKKSRRIYQKETEFILRKEKEERDGEWKQNSTDSSFSPSSTDEVFSL</sequence>
<accession>A0A452FR99</accession>
<reference evidence="3 4" key="1">
    <citation type="submission" date="2016-04" db="EMBL/GenBank/DDBJ databases">
        <title>Polished mammalian reference genomes with single-molecule sequencing and chromosome conformation capture applied to the Capra hircus genome.</title>
        <authorList>
            <person name="Bickhart D.M."/>
            <person name="Koren S."/>
            <person name="Rosen B."/>
            <person name="Hastie A."/>
            <person name="Liachko I."/>
            <person name="Sullivan S.T."/>
            <person name="Burton J."/>
            <person name="Sayre B.L."/>
            <person name="Huson H.J."/>
            <person name="Lee J."/>
            <person name="Lam E."/>
            <person name="Kelley C.M."/>
            <person name="Hutchison J.L."/>
            <person name="Zhou Y."/>
            <person name="Sun J."/>
            <person name="Crisa A."/>
            <person name="Schwartz J.C."/>
            <person name="Hammond J.A."/>
            <person name="Schroeder S.G."/>
            <person name="Liu G.E."/>
            <person name="Dunham M."/>
            <person name="Shendure J."/>
            <person name="Sonstegard T.S."/>
            <person name="Phillippy A.M."/>
            <person name="Van Tassell C.P."/>
            <person name="Smith T.P."/>
        </authorList>
    </citation>
    <scope>NUCLEOTIDE SEQUENCE [LARGE SCALE GENOMIC DNA]</scope>
</reference>
<name>A0A452FR99_CAPHI</name>
<reference evidence="3" key="3">
    <citation type="submission" date="2025-09" db="UniProtKB">
        <authorList>
            <consortium name="Ensembl"/>
        </authorList>
    </citation>
    <scope>IDENTIFICATION</scope>
</reference>
<feature type="region of interest" description="Disordered" evidence="2">
    <location>
        <begin position="314"/>
        <end position="338"/>
    </location>
</feature>
<evidence type="ECO:0000313" key="4">
    <source>
        <dbReference type="Proteomes" id="UP000291000"/>
    </source>
</evidence>
<reference evidence="3" key="2">
    <citation type="submission" date="2025-08" db="UniProtKB">
        <authorList>
            <consortium name="Ensembl"/>
        </authorList>
    </citation>
    <scope>IDENTIFICATION</scope>
</reference>
<dbReference type="AlphaFoldDB" id="A0A452FR99"/>
<protein>
    <submittedName>
        <fullName evidence="3">Family with sequence similarity 227 member A</fullName>
    </submittedName>
</protein>
<organism evidence="3 4">
    <name type="scientific">Capra hircus</name>
    <name type="common">Goat</name>
    <dbReference type="NCBI Taxonomy" id="9925"/>
    <lineage>
        <taxon>Eukaryota</taxon>
        <taxon>Metazoa</taxon>
        <taxon>Chordata</taxon>
        <taxon>Craniata</taxon>
        <taxon>Vertebrata</taxon>
        <taxon>Euteleostomi</taxon>
        <taxon>Mammalia</taxon>
        <taxon>Eutheria</taxon>
        <taxon>Laurasiatheria</taxon>
        <taxon>Artiodactyla</taxon>
        <taxon>Ruminantia</taxon>
        <taxon>Pecora</taxon>
        <taxon>Bovidae</taxon>
        <taxon>Caprinae</taxon>
        <taxon>Capra</taxon>
    </lineage>
</organism>
<feature type="compositionally biased region" description="Polar residues" evidence="2">
    <location>
        <begin position="315"/>
        <end position="330"/>
    </location>
</feature>
<dbReference type="Bgee" id="ENSCHIG00000022945">
    <property type="expression patterns" value="Expressed in fallopian tube and 11 other cell types or tissues"/>
</dbReference>
<gene>
    <name evidence="3" type="primary">FAM227A</name>
</gene>
<comment type="similarity">
    <text evidence="1">Belongs to the FAM227 family.</text>
</comment>
<dbReference type="GeneTree" id="ENSGT00940000162433"/>
<dbReference type="EMBL" id="LWLT01000005">
    <property type="status" value="NOT_ANNOTATED_CDS"/>
    <property type="molecule type" value="Genomic_DNA"/>
</dbReference>
<proteinExistence type="inferred from homology"/>
<dbReference type="InterPro" id="IPR029417">
    <property type="entry name" value="FAM227"/>
</dbReference>
<dbReference type="Pfam" id="PF14922">
    <property type="entry name" value="FWWh"/>
    <property type="match status" value="1"/>
</dbReference>
<evidence type="ECO:0000256" key="1">
    <source>
        <dbReference type="ARBA" id="ARBA00008666"/>
    </source>
</evidence>
<evidence type="ECO:0000256" key="2">
    <source>
        <dbReference type="SAM" id="MobiDB-lite"/>
    </source>
</evidence>